<dbReference type="InterPro" id="IPR003959">
    <property type="entry name" value="ATPase_AAA_core"/>
</dbReference>
<dbReference type="GO" id="GO:0005778">
    <property type="term" value="C:peroxisomal membrane"/>
    <property type="evidence" value="ECO:0007669"/>
    <property type="project" value="TreeGrafter"/>
</dbReference>
<evidence type="ECO:0000259" key="11">
    <source>
        <dbReference type="SMART" id="SM00382"/>
    </source>
</evidence>
<dbReference type="FunFam" id="1.10.8.60:FF:000039">
    <property type="entry name" value="peroxisome biogenesis factor 6"/>
    <property type="match status" value="1"/>
</dbReference>
<dbReference type="InterPro" id="IPR047533">
    <property type="entry name" value="RecA-like_PEX6_r2"/>
</dbReference>
<dbReference type="InterPro" id="IPR003593">
    <property type="entry name" value="AAA+_ATPase"/>
</dbReference>
<dbReference type="Proteomes" id="UP000005408">
    <property type="component" value="Unassembled WGS sequence"/>
</dbReference>
<keyword evidence="4" id="KW-0547">Nucleotide-binding</keyword>
<dbReference type="Gene3D" id="1.10.8.60">
    <property type="match status" value="2"/>
</dbReference>
<dbReference type="SMART" id="SM00382">
    <property type="entry name" value="AAA"/>
    <property type="match status" value="2"/>
</dbReference>
<dbReference type="CDD" id="cd19481">
    <property type="entry name" value="RecA-like_protease"/>
    <property type="match status" value="1"/>
</dbReference>
<proteinExistence type="inferred from homology"/>
<dbReference type="AlphaFoldDB" id="A0A8W8I4X8"/>
<comment type="subcellular location">
    <subcellularLocation>
        <location evidence="1">Membrane</location>
    </subcellularLocation>
</comment>
<evidence type="ECO:0000256" key="6">
    <source>
        <dbReference type="ARBA" id="ARBA00022840"/>
    </source>
</evidence>
<dbReference type="CDD" id="cd19527">
    <property type="entry name" value="RecA-like_PEX6_r2"/>
    <property type="match status" value="1"/>
</dbReference>
<dbReference type="PANTHER" id="PTHR23077:SF9">
    <property type="entry name" value="PEROXISOMAL ATPASE PEX6"/>
    <property type="match status" value="1"/>
</dbReference>
<comment type="catalytic activity">
    <reaction evidence="10">
        <text>ATP + H2O = ADP + phosphate + H(+)</text>
        <dbReference type="Rhea" id="RHEA:13065"/>
        <dbReference type="ChEBI" id="CHEBI:15377"/>
        <dbReference type="ChEBI" id="CHEBI:15378"/>
        <dbReference type="ChEBI" id="CHEBI:30616"/>
        <dbReference type="ChEBI" id="CHEBI:43474"/>
        <dbReference type="ChEBI" id="CHEBI:456216"/>
    </reaction>
    <physiologicalReaction direction="left-to-right" evidence="10">
        <dbReference type="Rhea" id="RHEA:13066"/>
    </physiologicalReaction>
</comment>
<dbReference type="InterPro" id="IPR003960">
    <property type="entry name" value="ATPase_AAA_CS"/>
</dbReference>
<dbReference type="GO" id="GO:0005829">
    <property type="term" value="C:cytosol"/>
    <property type="evidence" value="ECO:0007669"/>
    <property type="project" value="TreeGrafter"/>
</dbReference>
<comment type="similarity">
    <text evidence="2">Belongs to the AAA ATPase family.</text>
</comment>
<evidence type="ECO:0000313" key="12">
    <source>
        <dbReference type="EnsemblMetazoa" id="G12596.3:cds"/>
    </source>
</evidence>
<dbReference type="FunFam" id="3.40.50.300:FF:000109">
    <property type="entry name" value="Peroxisomal biogenesis factor 6"/>
    <property type="match status" value="1"/>
</dbReference>
<evidence type="ECO:0000256" key="9">
    <source>
        <dbReference type="ARBA" id="ARBA00034920"/>
    </source>
</evidence>
<dbReference type="PROSITE" id="PS00674">
    <property type="entry name" value="AAA"/>
    <property type="match status" value="1"/>
</dbReference>
<sequence length="1146" mass="128444">MYVHKRLKASFSECPYPPDRHPFHVRIYRKDALKLGISDENKCVCTLSIVAKRLYVEESALHSSSPADTPILGDKYPFSPSASYTQDQLENFTDPISEYVDVTAFCWILEEESEVDGETDEICLECSEKFACHYQIVGGDDIYVRYLHLFPILKVVIGVTDYITFKWLQKMDFSAGMVNEVWKHDVLLKVNDTFLAPFPELFFHDKKFSTDMYYHMHVLECCPLRQGLMSVDTELVLSYIGDKTLTTPEAEFVLQSPTKAVKSLEHFLMSDFCQPLKPPSSLDLGAKTIGIKKSSFRSKTNNNLFNFELVQQHVLWRKLLCKVQKKITFDPMYIIGMSKMNMLQSGFFEESLVKVSLEMTNSTVVSYRLALVKCLSDSIAPMSAVNTVYVSPLLIFNLQNSCGMVSKKVPCNLRIERYNCTSGCEHDVDFGSISSSWNSQIPTAKEVSISIVISPYYSPRQIKSEAIKAYFRVPRLLTKGDLLPVRSQDDPEYCSALSDSEKRFPTVFFKVVKLDGPPSNFPSFICDHRSTRVVQIGSVHSYVPLLMTPYLSVQPLSYWDQTFHIHGMNRHADKLEMLIRPYLQHRMESVNLRDVLPSVMLTGPSGCGKTTVAMTVARRLDMNVHKVNCHSLYGEASGSIEARIKNVFNAASTFAPCILLLHSIHALGKDKERNVEGIGSLADPRVAGTFKSCVVRLRKEYIEYPVVVIGTTHSPGNLASDIHEAFLHKVDIEVPNEDERAEIMDGLLQNVSYSGDLSGQYLAQRTAGFVLGDLVALVAHAKREAYRAVLKHCKGKGECLTVEEEEDIATVGTVVQQDHFVKALDQLQEAHSDTIGAPKIPDVSWDDVGGLADVKSEILDTIQLPLQYPELLAAGLRRSGILFYGPPGTGKTLLAKAIATECSLNFLSVKGPELINMYVGQSEQNVRDVFERARSATPCVIFFDELDSLAPNRGRSGDSGGVMDRVVSQLLAELDGLNKSCDVFVIGATNRPDLLDSALLRPGRFDKMLYLGIPEDKNSKLNVMKALTRRFQLEEDVDLDALAEKCPSNLTGADYYALCSDAMLNTMKRKIQQLEAGESVNEKEILVSQQDFNEALENLTPSLTDSEIQRYRQLRDSFSNDKDHQIHDKLVTGQLLPDNIAQRVEY</sequence>
<organism evidence="12 13">
    <name type="scientific">Magallana gigas</name>
    <name type="common">Pacific oyster</name>
    <name type="synonym">Crassostrea gigas</name>
    <dbReference type="NCBI Taxonomy" id="29159"/>
    <lineage>
        <taxon>Eukaryota</taxon>
        <taxon>Metazoa</taxon>
        <taxon>Spiralia</taxon>
        <taxon>Lophotrochozoa</taxon>
        <taxon>Mollusca</taxon>
        <taxon>Bivalvia</taxon>
        <taxon>Autobranchia</taxon>
        <taxon>Pteriomorphia</taxon>
        <taxon>Ostreida</taxon>
        <taxon>Ostreoidea</taxon>
        <taxon>Ostreidae</taxon>
        <taxon>Magallana</taxon>
    </lineage>
</organism>
<evidence type="ECO:0000256" key="1">
    <source>
        <dbReference type="ARBA" id="ARBA00004370"/>
    </source>
</evidence>
<dbReference type="InterPro" id="IPR027417">
    <property type="entry name" value="P-loop_NTPase"/>
</dbReference>
<keyword evidence="3" id="KW-0962">Peroxisome biogenesis</keyword>
<feature type="domain" description="AAA+ ATPase" evidence="11">
    <location>
        <begin position="877"/>
        <end position="1015"/>
    </location>
</feature>
<evidence type="ECO:0000256" key="2">
    <source>
        <dbReference type="ARBA" id="ARBA00006914"/>
    </source>
</evidence>
<keyword evidence="5" id="KW-0378">Hydrolase</keyword>
<dbReference type="EnsemblMetazoa" id="G12596.3">
    <property type="protein sequence ID" value="G12596.3:cds"/>
    <property type="gene ID" value="G12596"/>
</dbReference>
<dbReference type="Gene3D" id="3.40.50.300">
    <property type="entry name" value="P-loop containing nucleotide triphosphate hydrolases"/>
    <property type="match status" value="2"/>
</dbReference>
<dbReference type="GO" id="GO:0016887">
    <property type="term" value="F:ATP hydrolysis activity"/>
    <property type="evidence" value="ECO:0007669"/>
    <property type="project" value="InterPro"/>
</dbReference>
<evidence type="ECO:0000256" key="8">
    <source>
        <dbReference type="ARBA" id="ARBA00034811"/>
    </source>
</evidence>
<dbReference type="InterPro" id="IPR056995">
    <property type="entry name" value="PEX6_4th_dom"/>
</dbReference>
<dbReference type="Pfam" id="PF00004">
    <property type="entry name" value="AAA"/>
    <property type="match status" value="2"/>
</dbReference>
<evidence type="ECO:0000313" key="13">
    <source>
        <dbReference type="Proteomes" id="UP000005408"/>
    </source>
</evidence>
<feature type="domain" description="AAA+ ATPase" evidence="11">
    <location>
        <begin position="595"/>
        <end position="736"/>
    </location>
</feature>
<evidence type="ECO:0000256" key="3">
    <source>
        <dbReference type="ARBA" id="ARBA00022593"/>
    </source>
</evidence>
<evidence type="ECO:0000256" key="4">
    <source>
        <dbReference type="ARBA" id="ARBA00022741"/>
    </source>
</evidence>
<dbReference type="PANTHER" id="PTHR23077">
    <property type="entry name" value="AAA-FAMILY ATPASE"/>
    <property type="match status" value="1"/>
</dbReference>
<keyword evidence="7" id="KW-0472">Membrane</keyword>
<accession>A0A8W8I4X8</accession>
<reference evidence="12" key="1">
    <citation type="submission" date="2022-08" db="UniProtKB">
        <authorList>
            <consortium name="EnsemblMetazoa"/>
        </authorList>
    </citation>
    <scope>IDENTIFICATION</scope>
    <source>
        <strain evidence="12">05x7-T-G4-1.051#20</strain>
    </source>
</reference>
<dbReference type="SUPFAM" id="SSF52540">
    <property type="entry name" value="P-loop containing nucleoside triphosphate hydrolases"/>
    <property type="match status" value="2"/>
</dbReference>
<keyword evidence="13" id="KW-1185">Reference proteome</keyword>
<evidence type="ECO:0000256" key="10">
    <source>
        <dbReference type="ARBA" id="ARBA00048778"/>
    </source>
</evidence>
<dbReference type="GO" id="GO:0005524">
    <property type="term" value="F:ATP binding"/>
    <property type="evidence" value="ECO:0007669"/>
    <property type="project" value="UniProtKB-KW"/>
</dbReference>
<dbReference type="InterPro" id="IPR050168">
    <property type="entry name" value="AAA_ATPase_domain"/>
</dbReference>
<dbReference type="Pfam" id="PF23315">
    <property type="entry name" value="PEX6_4th"/>
    <property type="match status" value="1"/>
</dbReference>
<name>A0A8W8I4X8_MAGGI</name>
<evidence type="ECO:0000256" key="7">
    <source>
        <dbReference type="ARBA" id="ARBA00023136"/>
    </source>
</evidence>
<evidence type="ECO:0000256" key="5">
    <source>
        <dbReference type="ARBA" id="ARBA00022801"/>
    </source>
</evidence>
<dbReference type="GO" id="GO:0016558">
    <property type="term" value="P:protein import into peroxisome matrix"/>
    <property type="evidence" value="ECO:0007669"/>
    <property type="project" value="TreeGrafter"/>
</dbReference>
<protein>
    <recommendedName>
        <fullName evidence="8">Peroxisomal ATPase PEX6</fullName>
    </recommendedName>
    <alternativeName>
        <fullName evidence="9">Peroxin-6</fullName>
    </alternativeName>
</protein>
<keyword evidence="6" id="KW-0067">ATP-binding</keyword>